<dbReference type="AlphaFoldDB" id="A0AAV4WU53"/>
<organism evidence="2 3">
    <name type="scientific">Caerostris extrusa</name>
    <name type="common">Bark spider</name>
    <name type="synonym">Caerostris bankana</name>
    <dbReference type="NCBI Taxonomy" id="172846"/>
    <lineage>
        <taxon>Eukaryota</taxon>
        <taxon>Metazoa</taxon>
        <taxon>Ecdysozoa</taxon>
        <taxon>Arthropoda</taxon>
        <taxon>Chelicerata</taxon>
        <taxon>Arachnida</taxon>
        <taxon>Araneae</taxon>
        <taxon>Araneomorphae</taxon>
        <taxon>Entelegynae</taxon>
        <taxon>Araneoidea</taxon>
        <taxon>Araneidae</taxon>
        <taxon>Caerostris</taxon>
    </lineage>
</organism>
<dbReference type="PANTHER" id="PTHR19446">
    <property type="entry name" value="REVERSE TRANSCRIPTASES"/>
    <property type="match status" value="1"/>
</dbReference>
<dbReference type="EMBL" id="BPLR01016623">
    <property type="protein sequence ID" value="GIY85200.1"/>
    <property type="molecule type" value="Genomic_DNA"/>
</dbReference>
<keyword evidence="2" id="KW-0548">Nucleotidyltransferase</keyword>
<keyword evidence="2" id="KW-0808">Transferase</keyword>
<dbReference type="InterPro" id="IPR043502">
    <property type="entry name" value="DNA/RNA_pol_sf"/>
</dbReference>
<protein>
    <submittedName>
        <fullName evidence="2">Probable RNA-directed DNA polymerase from transposon BS</fullName>
    </submittedName>
</protein>
<reference evidence="2 3" key="1">
    <citation type="submission" date="2021-06" db="EMBL/GenBank/DDBJ databases">
        <title>Caerostris extrusa draft genome.</title>
        <authorList>
            <person name="Kono N."/>
            <person name="Arakawa K."/>
        </authorList>
    </citation>
    <scope>NUCLEOTIDE SEQUENCE [LARGE SCALE GENOMIC DNA]</scope>
</reference>
<gene>
    <name evidence="2" type="primary">RTase</name>
    <name evidence="2" type="ORF">CEXT_30251</name>
</gene>
<feature type="domain" description="Reverse transcriptase" evidence="1">
    <location>
        <begin position="1"/>
        <end position="224"/>
    </location>
</feature>
<dbReference type="InterPro" id="IPR000477">
    <property type="entry name" value="RT_dom"/>
</dbReference>
<dbReference type="CDD" id="cd01650">
    <property type="entry name" value="RT_nLTR_like"/>
    <property type="match status" value="1"/>
</dbReference>
<keyword evidence="3" id="KW-1185">Reference proteome</keyword>
<dbReference type="Proteomes" id="UP001054945">
    <property type="component" value="Unassembled WGS sequence"/>
</dbReference>
<evidence type="ECO:0000259" key="1">
    <source>
        <dbReference type="PROSITE" id="PS50878"/>
    </source>
</evidence>
<accession>A0AAV4WU53</accession>
<comment type="caution">
    <text evidence="2">The sequence shown here is derived from an EMBL/GenBank/DDBJ whole genome shotgun (WGS) entry which is preliminary data.</text>
</comment>
<keyword evidence="2" id="KW-0695">RNA-directed DNA polymerase</keyword>
<evidence type="ECO:0000313" key="2">
    <source>
        <dbReference type="EMBL" id="GIY85200.1"/>
    </source>
</evidence>
<dbReference type="PROSITE" id="PS50878">
    <property type="entry name" value="RT_POL"/>
    <property type="match status" value="1"/>
</dbReference>
<evidence type="ECO:0000313" key="3">
    <source>
        <dbReference type="Proteomes" id="UP001054945"/>
    </source>
</evidence>
<dbReference type="Pfam" id="PF00078">
    <property type="entry name" value="RVT_1"/>
    <property type="match status" value="1"/>
</dbReference>
<name>A0AAV4WU53_CAEEX</name>
<dbReference type="GO" id="GO:0003964">
    <property type="term" value="F:RNA-directed DNA polymerase activity"/>
    <property type="evidence" value="ECO:0007669"/>
    <property type="project" value="UniProtKB-KW"/>
</dbReference>
<proteinExistence type="predicted"/>
<dbReference type="SUPFAM" id="SSF56672">
    <property type="entry name" value="DNA/RNA polymerases"/>
    <property type="match status" value="1"/>
</dbReference>
<sequence length="349" mass="40309">MGSYRPIALTCMTCKLMERIILRRITFPLMNRNMLPQEQYGFRMGHSTIDQILYFVQRVRDAHNMKPSRHNMAVFLDLTKAFDKVWKNKVLGKCFSEFDIKGRALPWLSDFMKNRSFRVRYQNSLSEIFKTYQGIPQGSVLSPTLFSLYLTGIERVISPCQIGIFAAYIIVWDHNLDLTKLENTLNGTLEKIQHFADEHKLAFNTTKSLNCLFTTNRHFVARIITGLRHSCPNGIACYEADLQPLSWRREINMANNVTFNEDLKGEIKHEEHPELLRQLALVIINNISPWALVIYIDGSKSDTGRTGSEIFMNTSTGEFRYRFRNPDHSSVIRSELAAISEALSLAFRL</sequence>